<dbReference type="GO" id="GO:0003678">
    <property type="term" value="F:DNA helicase activity"/>
    <property type="evidence" value="ECO:0007669"/>
    <property type="project" value="UniProtKB-EC"/>
</dbReference>
<dbReference type="PRINTS" id="PR01874">
    <property type="entry name" value="DNAREPAIRADA"/>
</dbReference>
<dbReference type="GeneID" id="94430449"/>
<evidence type="ECO:0000313" key="3">
    <source>
        <dbReference type="EMBL" id="PHJ19083.1"/>
    </source>
</evidence>
<dbReference type="GO" id="GO:0016887">
    <property type="term" value="F:ATP hydrolysis activity"/>
    <property type="evidence" value="ECO:0007669"/>
    <property type="project" value="RHEA"/>
</dbReference>
<dbReference type="EC" id="3.6.4.12" evidence="1"/>
<name>A0A2C6KS49_9APIC</name>
<dbReference type="InterPro" id="IPR027417">
    <property type="entry name" value="P-loop_NTPase"/>
</dbReference>
<comment type="catalytic activity">
    <reaction evidence="1">
        <text>ATP + H2O = ADP + phosphate + H(+)</text>
        <dbReference type="Rhea" id="RHEA:13065"/>
        <dbReference type="ChEBI" id="CHEBI:15377"/>
        <dbReference type="ChEBI" id="CHEBI:15378"/>
        <dbReference type="ChEBI" id="CHEBI:30616"/>
        <dbReference type="ChEBI" id="CHEBI:43474"/>
        <dbReference type="ChEBI" id="CHEBI:456216"/>
        <dbReference type="EC" id="3.6.4.12"/>
    </reaction>
</comment>
<gene>
    <name evidence="3" type="ORF">CSUI_007088</name>
</gene>
<evidence type="ECO:0000256" key="1">
    <source>
        <dbReference type="RuleBase" id="RU363048"/>
    </source>
</evidence>
<comment type="caution">
    <text evidence="3">The sequence shown here is derived from an EMBL/GenBank/DDBJ whole genome shotgun (WGS) entry which is preliminary data.</text>
</comment>
<organism evidence="3 4">
    <name type="scientific">Cystoisospora suis</name>
    <dbReference type="NCBI Taxonomy" id="483139"/>
    <lineage>
        <taxon>Eukaryota</taxon>
        <taxon>Sar</taxon>
        <taxon>Alveolata</taxon>
        <taxon>Apicomplexa</taxon>
        <taxon>Conoidasida</taxon>
        <taxon>Coccidia</taxon>
        <taxon>Eucoccidiorida</taxon>
        <taxon>Eimeriorina</taxon>
        <taxon>Sarcocystidae</taxon>
        <taxon>Cystoisospora</taxon>
    </lineage>
</organism>
<keyword evidence="4" id="KW-1185">Reference proteome</keyword>
<reference evidence="3 4" key="1">
    <citation type="journal article" date="2017" name="Int. J. Parasitol.">
        <title>The genome of the protozoan parasite Cystoisospora suis and a reverse vaccinology approach to identify vaccine candidates.</title>
        <authorList>
            <person name="Palmieri N."/>
            <person name="Shrestha A."/>
            <person name="Ruttkowski B."/>
            <person name="Beck T."/>
            <person name="Vogl C."/>
            <person name="Tomley F."/>
            <person name="Blake D.P."/>
            <person name="Joachim A."/>
        </authorList>
    </citation>
    <scope>NUCLEOTIDE SEQUENCE [LARGE SCALE GENOMIC DNA]</scope>
    <source>
        <strain evidence="3 4">Wien I</strain>
    </source>
</reference>
<dbReference type="PANTHER" id="PTHR11093">
    <property type="entry name" value="RUVB-RELATED REPTIN AND PONTIN"/>
    <property type="match status" value="1"/>
</dbReference>
<dbReference type="InterPro" id="IPR027238">
    <property type="entry name" value="RuvB-like"/>
</dbReference>
<keyword evidence="1" id="KW-0539">Nucleus</keyword>
<dbReference type="VEuPathDB" id="ToxoDB:CSUI_007088"/>
<keyword evidence="1" id="KW-0804">Transcription</keyword>
<dbReference type="Proteomes" id="UP000221165">
    <property type="component" value="Unassembled WGS sequence"/>
</dbReference>
<dbReference type="FunFam" id="3.40.50.300:FF:002221">
    <property type="entry name" value="RuvB-like 2"/>
    <property type="match status" value="1"/>
</dbReference>
<dbReference type="OrthoDB" id="10060499at2759"/>
<dbReference type="AlphaFoldDB" id="A0A2C6KS49"/>
<comment type="similarity">
    <text evidence="1">Belongs to the RuvB family.</text>
</comment>
<dbReference type="InterPro" id="IPR010339">
    <property type="entry name" value="TIP49_P-loop"/>
</dbReference>
<evidence type="ECO:0000313" key="4">
    <source>
        <dbReference type="Proteomes" id="UP000221165"/>
    </source>
</evidence>
<keyword evidence="1" id="KW-0347">Helicase</keyword>
<dbReference type="RefSeq" id="XP_067920785.1">
    <property type="nucleotide sequence ID" value="XM_068067238.1"/>
</dbReference>
<dbReference type="EMBL" id="MIGC01003655">
    <property type="protein sequence ID" value="PHJ19083.1"/>
    <property type="molecule type" value="Genomic_DNA"/>
</dbReference>
<protein>
    <recommendedName>
        <fullName evidence="1">RuvB-like helicase</fullName>
        <ecNumber evidence="1">3.6.4.12</ecNumber>
    </recommendedName>
</protein>
<keyword evidence="1" id="KW-0547">Nucleotide-binding</keyword>
<feature type="domain" description="TIP49 P-loop" evidence="2">
    <location>
        <begin position="31"/>
        <end position="150"/>
    </location>
</feature>
<keyword evidence="1" id="KW-0378">Hydrolase</keyword>
<proteinExistence type="inferred from homology"/>
<keyword evidence="1" id="KW-0067">ATP-binding</keyword>
<sequence length="150" mass="15605">MDSSASSSSSSSGGGGIRCVQEVADVNRVERIAAHSHIRGLGLTDLLQPRKFSQGMVGQPDARKAAGLVCKLVKAGRIAGRAVLLAGQPGSGKTAIAMAIAKELGESTPFTHISGSEIFSLEMSKTEALTQAFRRSINVLVKQEAEVIEG</sequence>
<accession>A0A2C6KS49</accession>
<dbReference type="GO" id="GO:0005524">
    <property type="term" value="F:ATP binding"/>
    <property type="evidence" value="ECO:0007669"/>
    <property type="project" value="UniProtKB-KW"/>
</dbReference>
<evidence type="ECO:0000259" key="2">
    <source>
        <dbReference type="Pfam" id="PF06068"/>
    </source>
</evidence>
<keyword evidence="1" id="KW-0805">Transcription regulation</keyword>
<dbReference type="Pfam" id="PF06068">
    <property type="entry name" value="TIP49"/>
    <property type="match status" value="1"/>
</dbReference>
<dbReference type="SUPFAM" id="SSF52540">
    <property type="entry name" value="P-loop containing nucleoside triphosphate hydrolases"/>
    <property type="match status" value="1"/>
</dbReference>
<dbReference type="Gene3D" id="3.40.50.300">
    <property type="entry name" value="P-loop containing nucleotide triphosphate hydrolases"/>
    <property type="match status" value="1"/>
</dbReference>
<feature type="non-terminal residue" evidence="3">
    <location>
        <position position="150"/>
    </location>
</feature>